<dbReference type="Proteomes" id="UP000606396">
    <property type="component" value="Unassembled WGS sequence"/>
</dbReference>
<proteinExistence type="predicted"/>
<gene>
    <name evidence="2" type="ORF">H6G94_29440</name>
</gene>
<dbReference type="RefSeq" id="WP_190952053.1">
    <property type="nucleotide sequence ID" value="NZ_JACJTC010000025.1"/>
</dbReference>
<accession>A0ABR8HJP9</accession>
<feature type="domain" description="Phosphoribulokinase/uridine kinase" evidence="1">
    <location>
        <begin position="30"/>
        <end position="184"/>
    </location>
</feature>
<evidence type="ECO:0000313" key="3">
    <source>
        <dbReference type="Proteomes" id="UP000606396"/>
    </source>
</evidence>
<dbReference type="Pfam" id="PF00485">
    <property type="entry name" value="PRK"/>
    <property type="match status" value="1"/>
</dbReference>
<keyword evidence="3" id="KW-1185">Reference proteome</keyword>
<organism evidence="2 3">
    <name type="scientific">Nostoc punctiforme FACHB-252</name>
    <dbReference type="NCBI Taxonomy" id="1357509"/>
    <lineage>
        <taxon>Bacteria</taxon>
        <taxon>Bacillati</taxon>
        <taxon>Cyanobacteriota</taxon>
        <taxon>Cyanophyceae</taxon>
        <taxon>Nostocales</taxon>
        <taxon>Nostocaceae</taxon>
        <taxon>Nostoc</taxon>
    </lineage>
</organism>
<protein>
    <recommendedName>
        <fullName evidence="1">Phosphoribulokinase/uridine kinase domain-containing protein</fullName>
    </recommendedName>
</protein>
<dbReference type="InterPro" id="IPR006083">
    <property type="entry name" value="PRK/URK"/>
</dbReference>
<dbReference type="InterPro" id="IPR027417">
    <property type="entry name" value="P-loop_NTPase"/>
</dbReference>
<evidence type="ECO:0000313" key="2">
    <source>
        <dbReference type="EMBL" id="MBD2615328.1"/>
    </source>
</evidence>
<sequence>MTNTRTAVLETIADTLVERTDALHSRVLRVAVTGITASGKTTLSQELAQTLTRRGRNSVQIAVDDFHNRRELRYRRGRESAEGYYFDAYNYPLLKKLVLEPLGTGGDLIYQTRGFDLEIDAPVEEEPHKANPGDIFLFAASFLLRPELISYFDYRIYVDTDFEVAEQRGVERDLVQFGSWENAVRLYRQRYHAAQRIYFAESNPVQYADALLKNNNLAEPILFFRANNHKKGDRIFS</sequence>
<dbReference type="Gene3D" id="3.40.50.300">
    <property type="entry name" value="P-loop containing nucleotide triphosphate hydrolases"/>
    <property type="match status" value="1"/>
</dbReference>
<dbReference type="EMBL" id="JACJTC010000025">
    <property type="protein sequence ID" value="MBD2615328.1"/>
    <property type="molecule type" value="Genomic_DNA"/>
</dbReference>
<reference evidence="2 3" key="1">
    <citation type="journal article" date="2020" name="ISME J.">
        <title>Comparative genomics reveals insights into cyanobacterial evolution and habitat adaptation.</title>
        <authorList>
            <person name="Chen M.Y."/>
            <person name="Teng W.K."/>
            <person name="Zhao L."/>
            <person name="Hu C.X."/>
            <person name="Zhou Y.K."/>
            <person name="Han B.P."/>
            <person name="Song L.R."/>
            <person name="Shu W.S."/>
        </authorList>
    </citation>
    <scope>NUCLEOTIDE SEQUENCE [LARGE SCALE GENOMIC DNA]</scope>
    <source>
        <strain evidence="2 3">FACHB-252</strain>
    </source>
</reference>
<name>A0ABR8HJP9_NOSPU</name>
<dbReference type="SUPFAM" id="SSF52540">
    <property type="entry name" value="P-loop containing nucleoside triphosphate hydrolases"/>
    <property type="match status" value="1"/>
</dbReference>
<comment type="caution">
    <text evidence="2">The sequence shown here is derived from an EMBL/GenBank/DDBJ whole genome shotgun (WGS) entry which is preliminary data.</text>
</comment>
<evidence type="ECO:0000259" key="1">
    <source>
        <dbReference type="Pfam" id="PF00485"/>
    </source>
</evidence>